<name>A0A9E8DAK9_9MONO</name>
<dbReference type="Proteomes" id="UP001253361">
    <property type="component" value="Segment"/>
</dbReference>
<dbReference type="EMBL" id="OL774864">
    <property type="protein sequence ID" value="UZH25298.1"/>
    <property type="molecule type" value="Viral_cRNA"/>
</dbReference>
<evidence type="ECO:0000313" key="2">
    <source>
        <dbReference type="EMBL" id="UZH25298.1"/>
    </source>
</evidence>
<keyword evidence="1" id="KW-0175">Coiled coil</keyword>
<evidence type="ECO:0000313" key="3">
    <source>
        <dbReference type="Proteomes" id="UP001253361"/>
    </source>
</evidence>
<evidence type="ECO:0000256" key="1">
    <source>
        <dbReference type="SAM" id="Coils"/>
    </source>
</evidence>
<reference evidence="2" key="1">
    <citation type="submission" date="2021-12" db="EMBL/GenBank/DDBJ databases">
        <authorList>
            <person name="Ashraf S."/>
            <person name="Love H."/>
            <person name="Burton C."/>
            <person name="Carmichael S."/>
            <person name="Filipe A.D."/>
            <person name="Roddy S."/>
            <person name="Smollett K."/>
            <person name="Summers S."/>
            <person name="Tong L."/>
            <person name="Richards K.S."/>
            <person name="Thomson E.C."/>
        </authorList>
    </citation>
    <scope>NUCLEOTIDE SEQUENCE</scope>
    <source>
        <strain evidence="2">DAKAnD 4611</strain>
    </source>
</reference>
<proteinExistence type="predicted"/>
<accession>A0A9E8DAK9</accession>
<protein>
    <submittedName>
        <fullName evidence="2">M protein</fullName>
    </submittedName>
</protein>
<sequence length="195" mass="22526">MQKAKREGTLWYQAKADFPNKTEIISVQLLSIPPAGGFAAKPSLSVFNHSRACLFFYGGSPYLRIELEPARHKRQRKFPFPQSTVVNLETYGWKVKDLAILPVSVTFDRVIFREPVELALDTESVYLFKEEPVTEPEMMINPAPQALLEKEACADEMEITRYQRYKEMAEQLGRLLLEEERLEESKKKARLNSKK</sequence>
<organism evidence="2 3">
    <name type="scientific">Toure nyavirus</name>
    <dbReference type="NCBI Taxonomy" id="2994001"/>
    <lineage>
        <taxon>Viruses</taxon>
        <taxon>Riboviria</taxon>
        <taxon>Orthornavirae</taxon>
        <taxon>Negarnaviricota</taxon>
        <taxon>Haploviricotina</taxon>
        <taxon>Monjiviricetes</taxon>
        <taxon>Mononegavirales</taxon>
        <taxon>Nyamiviridae</taxon>
        <taxon>Nyavirus</taxon>
    </lineage>
</organism>
<keyword evidence="3" id="KW-1185">Reference proteome</keyword>
<feature type="coiled-coil region" evidence="1">
    <location>
        <begin position="165"/>
        <end position="192"/>
    </location>
</feature>